<dbReference type="SUPFAM" id="SSF56219">
    <property type="entry name" value="DNase I-like"/>
    <property type="match status" value="1"/>
</dbReference>
<gene>
    <name evidence="1" type="ORF">Sango_0670500</name>
</gene>
<sequence>MDIRPCRTFGAGCSPKIFPIQFFDRKALFSIARLLGTPLRTDVSTATLVRSSVARVCIEINLLKPLQIEIGLDFGTEVLIQPVIYERIPKYYGTYKHLEHTEDECYEKFKSKGPVRPRAQRELHTRRKGKLVVFEDVEGHPEASSSGAKGTENGGVEVELHDTVLPTEMPEPSYMGRLWMAERRRTFQFLKVHRMSVRQLRMLPHAESCVVPPALDLRVEQPVCVENLIPNTADATLCPPGEGILQIDTEDVTSRLARHQWGRSLGDEPGAHSVSSNRGNVVSLPHRIVTRISVGASPWILGGDFNTVLSPNERSGGSTPSRIAMSDFHDAIADSALVDAGYVRSPYTWYSRRLSQRLDRVLISSCWMIVFPKMQVTHLELSQSNNHGLLVETEYTVERKVSSFRFQHMWTMHSKFLGVIRRNWQYPMSLGMCLIKWQRRSDGSRKLIRHMIRIPTTAHLWSEIGVLLSWFGFWPKRRLFGGRKRHDGEYLTDPIAIKDSATSFFQRLLTAEPVFSEEMDSEHLEDGLTDEDRRSLCVMPTLEEVREAVFSIDPDSVAGPDEFGAVFFHTCWEIIFKDVFGTVIEFFRGSGFVPGRLLSDNVLLAQELVHSLESRRPEANVVFKLDMAKAYDRVSWEFLYQVLGQKGFLQH</sequence>
<accession>A0AAE2C2T4</accession>
<dbReference type="InterPro" id="IPR036691">
    <property type="entry name" value="Endo/exonu/phosph_ase_sf"/>
</dbReference>
<dbReference type="EMBL" id="JACGWL010000003">
    <property type="protein sequence ID" value="KAK4406640.1"/>
    <property type="molecule type" value="Genomic_DNA"/>
</dbReference>
<reference evidence="1" key="1">
    <citation type="submission" date="2020-06" db="EMBL/GenBank/DDBJ databases">
        <authorList>
            <person name="Li T."/>
            <person name="Hu X."/>
            <person name="Zhang T."/>
            <person name="Song X."/>
            <person name="Zhang H."/>
            <person name="Dai N."/>
            <person name="Sheng W."/>
            <person name="Hou X."/>
            <person name="Wei L."/>
        </authorList>
    </citation>
    <scope>NUCLEOTIDE SEQUENCE</scope>
    <source>
        <strain evidence="1">K16</strain>
        <tissue evidence="1">Leaf</tissue>
    </source>
</reference>
<evidence type="ECO:0008006" key="3">
    <source>
        <dbReference type="Google" id="ProtNLM"/>
    </source>
</evidence>
<name>A0AAE2C2T4_9LAMI</name>
<dbReference type="PANTHER" id="PTHR33710">
    <property type="entry name" value="BNAC02G09200D PROTEIN"/>
    <property type="match status" value="1"/>
</dbReference>
<dbReference type="Proteomes" id="UP001289374">
    <property type="component" value="Unassembled WGS sequence"/>
</dbReference>
<evidence type="ECO:0000313" key="1">
    <source>
        <dbReference type="EMBL" id="KAK4406640.1"/>
    </source>
</evidence>
<dbReference type="AlphaFoldDB" id="A0AAE2C2T4"/>
<evidence type="ECO:0000313" key="2">
    <source>
        <dbReference type="Proteomes" id="UP001289374"/>
    </source>
</evidence>
<dbReference type="Gene3D" id="3.60.10.10">
    <property type="entry name" value="Endonuclease/exonuclease/phosphatase"/>
    <property type="match status" value="1"/>
</dbReference>
<dbReference type="PANTHER" id="PTHR33710:SF71">
    <property type="entry name" value="ENDONUCLEASE_EXONUCLEASE_PHOSPHATASE DOMAIN-CONTAINING PROTEIN"/>
    <property type="match status" value="1"/>
</dbReference>
<comment type="caution">
    <text evidence="1">The sequence shown here is derived from an EMBL/GenBank/DDBJ whole genome shotgun (WGS) entry which is preliminary data.</text>
</comment>
<proteinExistence type="predicted"/>
<organism evidence="1 2">
    <name type="scientific">Sesamum angolense</name>
    <dbReference type="NCBI Taxonomy" id="2727404"/>
    <lineage>
        <taxon>Eukaryota</taxon>
        <taxon>Viridiplantae</taxon>
        <taxon>Streptophyta</taxon>
        <taxon>Embryophyta</taxon>
        <taxon>Tracheophyta</taxon>
        <taxon>Spermatophyta</taxon>
        <taxon>Magnoliopsida</taxon>
        <taxon>eudicotyledons</taxon>
        <taxon>Gunneridae</taxon>
        <taxon>Pentapetalae</taxon>
        <taxon>asterids</taxon>
        <taxon>lamiids</taxon>
        <taxon>Lamiales</taxon>
        <taxon>Pedaliaceae</taxon>
        <taxon>Sesamum</taxon>
    </lineage>
</organism>
<keyword evidence="2" id="KW-1185">Reference proteome</keyword>
<protein>
    <recommendedName>
        <fullName evidence="3">Reverse transcriptase domain-containing protein</fullName>
    </recommendedName>
</protein>
<reference evidence="1" key="2">
    <citation type="journal article" date="2024" name="Plant">
        <title>Genomic evolution and insights into agronomic trait innovations of Sesamum species.</title>
        <authorList>
            <person name="Miao H."/>
            <person name="Wang L."/>
            <person name="Qu L."/>
            <person name="Liu H."/>
            <person name="Sun Y."/>
            <person name="Le M."/>
            <person name="Wang Q."/>
            <person name="Wei S."/>
            <person name="Zheng Y."/>
            <person name="Lin W."/>
            <person name="Duan Y."/>
            <person name="Cao H."/>
            <person name="Xiong S."/>
            <person name="Wang X."/>
            <person name="Wei L."/>
            <person name="Li C."/>
            <person name="Ma Q."/>
            <person name="Ju M."/>
            <person name="Zhao R."/>
            <person name="Li G."/>
            <person name="Mu C."/>
            <person name="Tian Q."/>
            <person name="Mei H."/>
            <person name="Zhang T."/>
            <person name="Gao T."/>
            <person name="Zhang H."/>
        </authorList>
    </citation>
    <scope>NUCLEOTIDE SEQUENCE</scope>
    <source>
        <strain evidence="1">K16</strain>
    </source>
</reference>